<sequence length="5324" mass="583665">MAASPPPIPGPNDLLLLGSPVGQWICVWKNEFQPTQLNGDWNAYPHLYGAKTWKEAMRPSVLLLQNFLARHNIFCPPCPIYSKGCTMMGEYVDHMCSSSGHHFKNFIKMTTFFAENVPVEESRERAWEQWLIAGGAIRFNHLDGEVQIWRQSAEIATPLPTPWDRDPASSSSAVPSLGMPSAYLAPAPVAPPFATQEMPIALGQVPKVPHFLELQPDTWILVAGPASLPTQAGGDWRCYPHLASKDQWKENMREIAAKLKFLLDNCKIYPERCKCGRNVNDFADHILGQPHSSAIWNQLDALRGSPLAQVHDFWESWQVPMHSGHIQFNHCDGSLYMMRLSAPPSGFAPQPVQPLLHLPPLQPVQANAAQADEELPPPPPLQPPPPPEPQVSSAPSQAQTQPAQPDSFCMQLGDTAEALIRGSWVRVTLQERQMQNQERCWVVEEFWGGQRHMLELLRGGRKAFPLTEGLEGDCDVSFRGNSGDSGTFRARAGAKFPFWEAAGQWELGPPRGDGGGEDEDAFDQTESEYEEEYFGEYASSGEETTDGIFAESIPEHPRATQSIPEPQEHTRAPNAAAAEAQRKGGGYLAVRFMANSGTLDAALGSDSDLGRICTVAVHKYMQLFNHYRIEDSAGGRSDGLEAMMTVFFLNYMINPSAPVPGKWVMSQEVADEMRSLHAYVQAMAGADIAGLENSSILQNPVHLMASLSHESISSVEQLHQTIIQAGMLSVPFSWQPVLDMRQNIIPIVDYEEHAHSSTETYSDNGEPETGCVLLDVGDATGCHRLQVLGKDAEQGVVWHGFILASFDRNGDSSSSGKTSVAETSTRFGSSCKLDYNLSATETETPFSRLWTCRPTDQFRCEYRRLRQFPDAPPWRKPKYHGNMENLHRMGIASPLAHEAVRKFGSDVAEAAIWAVSEEAQAWVALNMHGSSRSMDNLARLEASTCARLSQNRSCTNEREIGIAVTALSDWFPDGLLVLHEHANAAVLFFPERPSIVISFPESVALQQSLRLPVMLYVEPFGQTSPGHFMACLPSHTPELVDRKMAPVKASACADCCMTGGMMTGPDSSAVRQLTALGFSDASVVEALLRTGGDVERAANILSSPSQQHALTRVANPRPRSLSQDLLLQSESHQQLVSTAAVFGRASASDARQQLLATAAAFGLEPVAWQTPVPVHAPYIHQDQDVASQSDVLADTRLPHSVRTLWRIFCHAIQAARSAANSHANLRREAILQDAQQEFMRNVPAVAGDGGLSWAYLDSLEDGAALNYKHVWRQWVDMARRLATSSDAGISASSSASSGVASIPPSQLAGASPYSVSAKTRIPSAHRASAHQSAQRDSLTAEDVASHSAANPLPVTWPLSRDHAVMCRSDWGLAQSVPRSLGLPDFLNDPAGEVDYWFLAVASAIRSGRDDGSVWSLVPLYTQYIREHTVAEIVAQAADGVAGLQGLAMDGVRASHLPRVLGQTTLLPFAVASEYLHRACGLPAYFAFDMFQACLASCLHKELGVLPYAAKNPDRICKGRWWAVPTGDPNAGKSPTFSAFSFAFTSLIEKLKHIFPWSHTCGAGNTGKFQEKMRNTNGTCLLWGPEARAMLDPKFPACCYTDPAKYLDMVRLLETASGGLYEWGTATEERKVRAARVARDRQASAELTNRSVAIAGLASQANAALIPDPIEARPLVFPHTNVNKCVFQQFHLLTTWWAEVENNFNLGFSARVLFSFTQRAIVDPEVDILPERLPFALMARVWETAACTWGPKASPDRLRLMPTLEGQQSIRSFYYLLANLEGQGRWGSACKAALGKMGYHVPAAALLTGLAEKVLAGAEGGQELSDNALKCGFRRYDKRLFFGCAVVDYEAFLSKKPTQTGRCGRGHISLQARVLLSCAKDPITLTEMSQRMGDMKGAARFDARVAALRALEASGLGTIKETRRRIEGDQRQCNVEFHRAMVNDSVREKLAQLGVPLSVFMPLSASTPVALGQVPAMEGSGLSWPLSSCATSCGTSGYSFQRQVEECPLKSSSCVQMFGGGMKRTSTGQQDRVTPPKKDCFVERVCNTSDARVRLFDKSDLPLVSAAASGISVSQPCHKQRSADVNISSEWKQQLESYAMADKAGRIRKIASLAISLASASWSEEDIVSHLEALQSAWGETLGDQDADVLPAASQDAASSSSQLQSTATKRSRAKVDKADRGRAQTKKADANANCEIMAEASCAEGSQALVATSAAGPKTAIPIENGTASKTCRGGKKKCSVEMPGKPEEEPDVIVTRKQGKAKRQARSLAFSYPVILKVPCEMEGKTSAALVAEANKWSQKAFDVAEDKPFDVSIEPGFRLPKSALTDDQFWVLLVCTSCDEEQVPQCSWKGLAHYDMEDKYFQVHACGTHASKQRKKAGVATTEQRCKMLASQSSQAIGKLFAINHCEASPPTKLQAADMVKNKARTKTHEPDHVQRDWTAEDILDAVRNADIREATLKDCLHFPAEQDDMLFMLEYKSYLLLNGSPAFTALFASPCLLRAPQLLENSDYVKVAANATWRDIFGNFCTIPFGVLSKRYSGTTERSCKLRAWCSHFSPVLFAVSSSENGHAYEMGYQLLSQVPCRTIPWTPLAARVRQVHGNLSSAVEKARTTVFHDSLRAGDLFHLWKNVQANLPSYFSERDTQSNIQPVYNALIRSRTYCATLAEFIFFWILFFDQMVRPVRQGGWDEKAAADYLRCMYFFELPSAEALEQYGATNLPMSTTGVLCATWWASYSRLQPGSACGTQPVEAFHAHVFRAAMVDERGRQLAHLQPNLFFKHFVETVSAIGKQQRKAGPLIDRPNRDDPVARSGDILNKIGRSTAVQLNACPEWIHQVSLPGEAGQAFVMPRKSKSGFCFFKASKANLMAAMMMVFFLNYMFNPSAPVPGKRVMSQEVADEMHSLHAYVQAMAGADVAGLENSSILQNPVHLMASLSHESISSVEQLHQTIIQAGMLSVPFSWQPVLDMRQNIIPIVDYEEHPHSSTETYSDNGEPETGCVLLDVGDEWNNNSNCYIVVKGGLTSRRQDVTDSRSSVKMPSKVLCGMDSYLLRLIEMGIPAALGKQALQKHPHDLEAAANWTTTSAPRRQKHRSADYGLVDPQINSGANTADYRQFPDAPPWRKPKYHGNMENLHRMGIASPLAHEAVRKFGSDVAEAAIWAVSEEAQAWVALNMHGSSRSTDNLAAFHGMPAFSHARASGQEDGDVERAANILSSPSQQHALTRVANPHPRSLSQDLLLQSESHQQLVSTAAVFGRASASDARQQLLATAAAFGLEPVAWQTPVPVHAPYIHQDQDVASQSDVLADTRLPHSVRTLWRIFCHATQAARSAANSHANLRREAILQDAQQEFMRNVPAMAGDDAGISASSSASSGVASIPPSQLAGASPYSASVSAKTRIPSAHQSAQRDSLTAEDVASHSAANPLPVTWPLSRDHAVMCRSDWGLAQSVPRGLGLPDFLNDPAGEVDYWFLAVASAIRSGRDDGSVWSPVPLYTQYIREHTVAEIVAQAADGVAGLQGLAMDGVRASHLPRVLGQTTLLPFAVASEYLHRAYGLPAYFAFDMFQACLASCLHKELGVLPYAAKNPDRICKGRWWAVPTGDPNTGKSPTFSAFSFAFVSLIEKLKHIFPWSHTCGAGNTGKFQEKMRNTNGTCLLWGPEARAMLGPKFPACCYTDPAKYLDMVRLLETASGGLYEWGTATEEQKVRAARVARDRQASAELTNRSVAIAGAASQANAALIPDPIEARPLVFPHTNVNKCVFQQFHLLTTWWAEVENNFNLGFSARVLFSFTQRAIVDPEVDMLPERLPFALMARVWETAACTWGPKASPDRLRLMPTLEGQQSIRSFYYLLANLEGQGRWGSACKAALGRMEYHVPAAALHTGLAEKVLAGAEGGQELREKPTQTGRCGRGHISLQARVLLSCTKDPITLTEMSQRMGDMKGAARFDARVAALRALEASGLGTIKETRRRIEGDQRQCNVEFHRATVNDSVREKLAELGVPLSVFMPLSASTPVALGQVPAMEGSGLSWPLSSCATSCGTSGYSFQRQVEECPLKSSSCVQMFGGGMKSFSRCIRHSRQPAMPQATFCRCQHFIGVEATVGIVRMADKARRIRKIASLAISFASASWSEEDIVSHLEALQSAWGETLGDQDADVLPAASQDAASSSSQLQSTATKRSRAKVDKADRGRAQTKNADANANCEIIAEASCAEGSQALVATSAAGPKTAIPIENGTVSKTCRGGKKKCSVEVPGKPEEEPDVTVTRKQERIEDMLTLTEQWKSLIAWAEENTQKRIFGSGFRPIVSKKRWDTRAPKILCLCAGVSDSKGNVVTCPVTFQAKHDSDTHLFSITEHGVHAQGKAKRQARSLAFSYPVILKVPCEMEGKTSAALVAEANKWSQKAFDIAEDEPFDVSIEPGFRLPKSALTDDQFWVLLVCTSCDEEQVPQCSWKGLAHYDMEDKYFQVHACGTHASKQRKKAGVATTEQRCKMLASQSSQAIGKLVAISHCEASPPTQLQAADMVKNKARTKTHEPDHVQRDWTAEDILDAVRNADIREATLKDCLRFPAEQDDMLFMLEYRSYLLPNGSPAFTALFASPCLLRAPQLLENSDYVKVAANATWRDIFGNFCTIPFGVLSKRYSGTTERSCKLRAWCSHFSPVLFAVSSSENGHAYEMGYQLLSKVPCRTIPWTPLAARVRQVHGNWSSAVEKARATVFHDSLRAGDFFHLWKNVQANLPSYFSERDTQSNIQQVYNALIRSRTYCTTLAEFHLFWILFFDQMVRPVRQGGWDEKAAADYLRCTYFFELPSAEASEQYGATNLPMSTTGVLCAAWWASYSRLQPGSACGTQPVEAFHAHVFRAAMVDERGRQLAHLQPNLFFKHFVETVSAIGKQQRKAGPLIDRPNRDDPVVRSGDILNKIGRSTAVQLNACPEWIHQVSLPGEAGQAFVMPRSLLRWQLKSAARGAASDQGDWVPVDAGQLQCDSSMAQTMARMSVEKDGQLLLRLWKETGIATATRLHLRAGSLTFDVKKWYFYRYHKVVVLTGPEADRIWRAPHSDNFLCPCLPFALGARCEHGRCAQSRSRPGDLTLTVVGSTKTGRLAKPIFSARGMSFAMVLQAGAAAERQAATIKAARSQQTSFPPCSGDLLQESEHTNVRSDASALAIRRSRDSGANSSRAVATEGDSARFASPRGPTEHYTNFDRIWAVLGPHHLPAHAGIYYNERFKAWKAVQNGKQVPKSHAAIGVHKSEDAAIRFAFEALKKQNPDFDFTVPQKAKEGRSTVFVKQIDRSTVKKPKRMWKLLRRLIHQAVPPAVPPVVLPVDGLLCNVASCS</sequence>
<dbReference type="Pfam" id="PF00627">
    <property type="entry name" value="UBA"/>
    <property type="match status" value="1"/>
</dbReference>
<feature type="domain" description="UBA" evidence="2">
    <location>
        <begin position="3044"/>
        <end position="3083"/>
    </location>
</feature>
<dbReference type="EMBL" id="CAJNNV010016319">
    <property type="protein sequence ID" value="CAE8604341.1"/>
    <property type="molecule type" value="Genomic_DNA"/>
</dbReference>
<organism evidence="3 4">
    <name type="scientific">Polarella glacialis</name>
    <name type="common">Dinoflagellate</name>
    <dbReference type="NCBI Taxonomy" id="89957"/>
    <lineage>
        <taxon>Eukaryota</taxon>
        <taxon>Sar</taxon>
        <taxon>Alveolata</taxon>
        <taxon>Dinophyceae</taxon>
        <taxon>Suessiales</taxon>
        <taxon>Suessiaceae</taxon>
        <taxon>Polarella</taxon>
    </lineage>
</organism>
<dbReference type="InterPro" id="IPR015940">
    <property type="entry name" value="UBA"/>
</dbReference>
<dbReference type="Gene3D" id="1.10.8.10">
    <property type="entry name" value="DNA helicase RuvA subunit, C-terminal domain"/>
    <property type="match status" value="1"/>
</dbReference>
<feature type="region of interest" description="Disordered" evidence="1">
    <location>
        <begin position="367"/>
        <end position="408"/>
    </location>
</feature>
<evidence type="ECO:0000313" key="4">
    <source>
        <dbReference type="Proteomes" id="UP000654075"/>
    </source>
</evidence>
<feature type="region of interest" description="Disordered" evidence="1">
    <location>
        <begin position="4154"/>
        <end position="4188"/>
    </location>
</feature>
<dbReference type="PROSITE" id="PS50030">
    <property type="entry name" value="UBA"/>
    <property type="match status" value="2"/>
</dbReference>
<protein>
    <recommendedName>
        <fullName evidence="2">UBA domain-containing protein</fullName>
    </recommendedName>
</protein>
<evidence type="ECO:0000259" key="2">
    <source>
        <dbReference type="PROSITE" id="PS50030"/>
    </source>
</evidence>
<dbReference type="SUPFAM" id="SSF46934">
    <property type="entry name" value="UBA-like"/>
    <property type="match status" value="1"/>
</dbReference>
<feature type="compositionally biased region" description="Low complexity" evidence="1">
    <location>
        <begin position="1324"/>
        <end position="1335"/>
    </location>
</feature>
<dbReference type="Proteomes" id="UP000654075">
    <property type="component" value="Unassembled WGS sequence"/>
</dbReference>
<feature type="compositionally biased region" description="Low complexity" evidence="1">
    <location>
        <begin position="4154"/>
        <end position="4169"/>
    </location>
</feature>
<feature type="compositionally biased region" description="Basic and acidic residues" evidence="1">
    <location>
        <begin position="4175"/>
        <end position="4184"/>
    </location>
</feature>
<feature type="region of interest" description="Disordered" evidence="1">
    <location>
        <begin position="3396"/>
        <end position="3415"/>
    </location>
</feature>
<proteinExistence type="predicted"/>
<comment type="caution">
    <text evidence="3">The sequence shown here is derived from an EMBL/GenBank/DDBJ whole genome shotgun (WGS) entry which is preliminary data.</text>
</comment>
<feature type="region of interest" description="Disordered" evidence="1">
    <location>
        <begin position="2152"/>
        <end position="2186"/>
    </location>
</feature>
<reference evidence="3" key="1">
    <citation type="submission" date="2021-02" db="EMBL/GenBank/DDBJ databases">
        <authorList>
            <person name="Dougan E. K."/>
            <person name="Rhodes N."/>
            <person name="Thang M."/>
            <person name="Chan C."/>
        </authorList>
    </citation>
    <scope>NUCLEOTIDE SEQUENCE</scope>
</reference>
<evidence type="ECO:0000313" key="3">
    <source>
        <dbReference type="EMBL" id="CAE8604341.1"/>
    </source>
</evidence>
<feature type="region of interest" description="Disordered" evidence="1">
    <location>
        <begin position="5156"/>
        <end position="5185"/>
    </location>
</feature>
<evidence type="ECO:0000256" key="1">
    <source>
        <dbReference type="SAM" id="MobiDB-lite"/>
    </source>
</evidence>
<feature type="compositionally biased region" description="Low complexity" evidence="1">
    <location>
        <begin position="2152"/>
        <end position="2167"/>
    </location>
</feature>
<feature type="compositionally biased region" description="Low complexity" evidence="1">
    <location>
        <begin position="390"/>
        <end position="405"/>
    </location>
</feature>
<gene>
    <name evidence="3" type="ORF">PGLA1383_LOCUS22504</name>
</gene>
<dbReference type="InterPro" id="IPR009060">
    <property type="entry name" value="UBA-like_sf"/>
</dbReference>
<feature type="compositionally biased region" description="Basic and acidic residues" evidence="1">
    <location>
        <begin position="2173"/>
        <end position="2186"/>
    </location>
</feature>
<feature type="region of interest" description="Disordered" evidence="1">
    <location>
        <begin position="1324"/>
        <end position="1344"/>
    </location>
</feature>
<dbReference type="SMART" id="SM00165">
    <property type="entry name" value="UBA"/>
    <property type="match status" value="2"/>
</dbReference>
<name>A0A813EZ63_POLGL</name>
<accession>A0A813EZ63</accession>
<keyword evidence="4" id="KW-1185">Reference proteome</keyword>
<feature type="region of interest" description="Disordered" evidence="1">
    <location>
        <begin position="557"/>
        <end position="578"/>
    </location>
</feature>
<feature type="domain" description="UBA" evidence="2">
    <location>
        <begin position="1064"/>
        <end position="1104"/>
    </location>
</feature>
<dbReference type="OrthoDB" id="10637331at2759"/>
<feature type="compositionally biased region" description="Pro residues" evidence="1">
    <location>
        <begin position="376"/>
        <end position="389"/>
    </location>
</feature>